<dbReference type="SUPFAM" id="SSF160246">
    <property type="entry name" value="EspE N-terminal domain-like"/>
    <property type="match status" value="1"/>
</dbReference>
<evidence type="ECO:0000313" key="2">
    <source>
        <dbReference type="EMBL" id="CBI00313.1"/>
    </source>
</evidence>
<dbReference type="AlphaFoldDB" id="E6PZF4"/>
<feature type="region of interest" description="Disordered" evidence="1">
    <location>
        <begin position="1"/>
        <end position="43"/>
    </location>
</feature>
<evidence type="ECO:0000256" key="1">
    <source>
        <dbReference type="SAM" id="MobiDB-lite"/>
    </source>
</evidence>
<name>E6PZF4_9ZZZZ</name>
<dbReference type="InterPro" id="IPR037257">
    <property type="entry name" value="T2SS_E_N_sf"/>
</dbReference>
<comment type="caution">
    <text evidence="2">The sequence shown here is derived from an EMBL/GenBank/DDBJ whole genome shotgun (WGS) entry which is preliminary data.</text>
</comment>
<sequence>MAQQKLPEPEMTNLSQISEYSHSRKATEGNRPGIPAAQARTPTERAIHLGDQAFGRTRPSGLLTSCANPDCSSGWLHLWRSRSIPIFEDGWSCSMACTQARVESAVRRELEGRRGESGAHRHRIPLGLVMLEQGWITAEQLRRALEAQKAAGGQGRLGSWLIRQQGISEQLVTRALGLQWSCPVLPLEFHDAPALAPALPRLFVDAFGVLPLRVAAGRMLYLGFEDRLDPVMAFGIERMLGLKVETGVVRGSEFCAAHTRMLNASFPRAELLEVSSEAQLGRALSRVIEKVKPVQSRLVRLHDCLWLRLWLRPQTGPLPEYDGVEDVICSLDTN</sequence>
<reference evidence="2" key="1">
    <citation type="submission" date="2009-10" db="EMBL/GenBank/DDBJ databases">
        <title>Diversity of trophic interactions inside an arsenic-rich microbial ecosystem.</title>
        <authorList>
            <person name="Bertin P.N."/>
            <person name="Heinrich-Salmeron A."/>
            <person name="Pelletier E."/>
            <person name="Goulhen-Chollet F."/>
            <person name="Arsene-Ploetze F."/>
            <person name="Gallien S."/>
            <person name="Calteau A."/>
            <person name="Vallenet D."/>
            <person name="Casiot C."/>
            <person name="Chane-Woon-Ming B."/>
            <person name="Giloteaux L."/>
            <person name="Barakat M."/>
            <person name="Bonnefoy V."/>
            <person name="Bruneel O."/>
            <person name="Chandler M."/>
            <person name="Cleiss J."/>
            <person name="Duran R."/>
            <person name="Elbaz-Poulichet F."/>
            <person name="Fonknechten N."/>
            <person name="Lauga B."/>
            <person name="Mornico D."/>
            <person name="Ortet P."/>
            <person name="Schaeffer C."/>
            <person name="Siguier P."/>
            <person name="Alexander Thil Smith A."/>
            <person name="Van Dorsselaer A."/>
            <person name="Weissenbach J."/>
            <person name="Medigue C."/>
            <person name="Le Paslier D."/>
        </authorList>
    </citation>
    <scope>NUCLEOTIDE SEQUENCE</scope>
</reference>
<protein>
    <submittedName>
        <fullName evidence="2">Uncharacterized protein</fullName>
    </submittedName>
</protein>
<gene>
    <name evidence="2" type="ORF">CARN3_1327</name>
</gene>
<organism evidence="2">
    <name type="scientific">mine drainage metagenome</name>
    <dbReference type="NCBI Taxonomy" id="410659"/>
    <lineage>
        <taxon>unclassified sequences</taxon>
        <taxon>metagenomes</taxon>
        <taxon>ecological metagenomes</taxon>
    </lineage>
</organism>
<proteinExistence type="predicted"/>
<accession>E6PZF4</accession>
<dbReference type="EMBL" id="CABN01000121">
    <property type="protein sequence ID" value="CBI00313.1"/>
    <property type="molecule type" value="Genomic_DNA"/>
</dbReference>